<feature type="domain" description="YqgU-like 6-bladed beta-propeller" evidence="3">
    <location>
        <begin position="90"/>
        <end position="195"/>
    </location>
</feature>
<feature type="chain" id="PRO_5045497020" description="YqgU-like 6-bladed beta-propeller domain-containing protein" evidence="2">
    <location>
        <begin position="24"/>
        <end position="359"/>
    </location>
</feature>
<protein>
    <recommendedName>
        <fullName evidence="3">YqgU-like 6-bladed beta-propeller domain-containing protein</fullName>
    </recommendedName>
</protein>
<reference evidence="5" key="1">
    <citation type="journal article" date="2019" name="Int. J. Syst. Evol. Microbiol.">
        <title>The Global Catalogue of Microorganisms (GCM) 10K type strain sequencing project: providing services to taxonomists for standard genome sequencing and annotation.</title>
        <authorList>
            <consortium name="The Broad Institute Genomics Platform"/>
            <consortium name="The Broad Institute Genome Sequencing Center for Infectious Disease"/>
            <person name="Wu L."/>
            <person name="Ma J."/>
        </authorList>
    </citation>
    <scope>NUCLEOTIDE SEQUENCE [LARGE SCALE GENOMIC DNA]</scope>
    <source>
        <strain evidence="5">JCM 4738</strain>
    </source>
</reference>
<feature type="region of interest" description="Disordered" evidence="1">
    <location>
        <begin position="22"/>
        <end position="54"/>
    </location>
</feature>
<dbReference type="PROSITE" id="PS51257">
    <property type="entry name" value="PROKAR_LIPOPROTEIN"/>
    <property type="match status" value="1"/>
</dbReference>
<dbReference type="SUPFAM" id="SSF69304">
    <property type="entry name" value="Tricorn protease N-terminal domain"/>
    <property type="match status" value="1"/>
</dbReference>
<sequence>MKKTWMLAAVLAMVLAAAGCAPGEETQPEQDEAPAGSDQPEEVPGISPDIGEEPQVMGFDAEGRILAVSSGEAGGSVLYAVMPETGTAEEIVRTELMITEAESHKSGRLLLRLDSGEGEARLRLVGEDMAEKDLIVESHDIAWSWNPDDWTQLYITAFDENWDFEVYLADASSGSLEAVEDAGPFPVWTEAGGVIEILDDGNLEDGGTLVDGGGSVISENVLEFSTDGTMFVIAKAVTGGGIDYLIGNGSGEWLQVFNLPAGDQWLGLLPAKIEPAGPGRFATLLPAETDAMEGVTAWQPAVISTRGIRKASAVVESPVLTCSPEASACLTGAMGERIFDTADGTVVNWMEQLKGDSGE</sequence>
<proteinExistence type="predicted"/>
<dbReference type="Proteomes" id="UP001596483">
    <property type="component" value="Unassembled WGS sequence"/>
</dbReference>
<gene>
    <name evidence="4" type="ORF">ACFQQH_06805</name>
</gene>
<name>A0ABW2NFL4_9BACL</name>
<feature type="signal peptide" evidence="2">
    <location>
        <begin position="1"/>
        <end position="23"/>
    </location>
</feature>
<keyword evidence="2" id="KW-0732">Signal</keyword>
<dbReference type="RefSeq" id="WP_157295684.1">
    <property type="nucleotide sequence ID" value="NZ_JBHTCT010000012.1"/>
</dbReference>
<accession>A0ABW2NFL4</accession>
<dbReference type="InterPro" id="IPR048421">
    <property type="entry name" value="YqgU_beta-prop"/>
</dbReference>
<keyword evidence="5" id="KW-1185">Reference proteome</keyword>
<evidence type="ECO:0000259" key="3">
    <source>
        <dbReference type="Pfam" id="PF21101"/>
    </source>
</evidence>
<dbReference type="Pfam" id="PF21101">
    <property type="entry name" value="YqgU"/>
    <property type="match status" value="1"/>
</dbReference>
<dbReference type="EMBL" id="JBHTCT010000012">
    <property type="protein sequence ID" value="MFC7364841.1"/>
    <property type="molecule type" value="Genomic_DNA"/>
</dbReference>
<evidence type="ECO:0000256" key="2">
    <source>
        <dbReference type="SAM" id="SignalP"/>
    </source>
</evidence>
<evidence type="ECO:0000313" key="4">
    <source>
        <dbReference type="EMBL" id="MFC7364841.1"/>
    </source>
</evidence>
<organism evidence="4 5">
    <name type="scientific">Bhargavaea changchunensis</name>
    <dbReference type="NCBI Taxonomy" id="2134037"/>
    <lineage>
        <taxon>Bacteria</taxon>
        <taxon>Bacillati</taxon>
        <taxon>Bacillota</taxon>
        <taxon>Bacilli</taxon>
        <taxon>Bacillales</taxon>
        <taxon>Caryophanaceae</taxon>
        <taxon>Bhargavaea</taxon>
    </lineage>
</organism>
<evidence type="ECO:0000256" key="1">
    <source>
        <dbReference type="SAM" id="MobiDB-lite"/>
    </source>
</evidence>
<comment type="caution">
    <text evidence="4">The sequence shown here is derived from an EMBL/GenBank/DDBJ whole genome shotgun (WGS) entry which is preliminary data.</text>
</comment>
<evidence type="ECO:0000313" key="5">
    <source>
        <dbReference type="Proteomes" id="UP001596483"/>
    </source>
</evidence>